<dbReference type="GO" id="GO:0005886">
    <property type="term" value="C:plasma membrane"/>
    <property type="evidence" value="ECO:0007669"/>
    <property type="project" value="UniProtKB-SubCell"/>
</dbReference>
<dbReference type="GO" id="GO:0000139">
    <property type="term" value="C:Golgi membrane"/>
    <property type="evidence" value="ECO:0007669"/>
    <property type="project" value="UniProtKB-SubCell"/>
</dbReference>
<reference evidence="15" key="3">
    <citation type="submission" date="2022-01" db="UniProtKB">
        <authorList>
            <consortium name="EnsemblPlants"/>
        </authorList>
    </citation>
    <scope>IDENTIFICATION</scope>
    <source>
        <strain evidence="15">subsp. vulgare</strain>
    </source>
</reference>
<feature type="transmembrane region" description="Helical" evidence="12">
    <location>
        <begin position="205"/>
        <end position="231"/>
    </location>
</feature>
<comment type="similarity">
    <text evidence="3 12">Belongs to the Casparian strip membrane proteins (CASP) family.</text>
</comment>
<dbReference type="InterPro" id="IPR011012">
    <property type="entry name" value="Longin-like_dom_sf"/>
</dbReference>
<keyword evidence="8 12" id="KW-1133">Transmembrane helix</keyword>
<keyword evidence="13" id="KW-0732">Signal</keyword>
<dbReference type="Pfam" id="PF13774">
    <property type="entry name" value="Longin"/>
    <property type="match status" value="1"/>
</dbReference>
<comment type="similarity">
    <text evidence="4">Belongs to the synaptobrevin family.</text>
</comment>
<dbReference type="FunFam" id="3.30.450.50:FF:000011">
    <property type="entry name" value="Vesicle-associated membrane protein 714"/>
    <property type="match status" value="1"/>
</dbReference>
<evidence type="ECO:0000256" key="1">
    <source>
        <dbReference type="ARBA" id="ARBA00004409"/>
    </source>
</evidence>
<dbReference type="InterPro" id="IPR051097">
    <property type="entry name" value="Synaptobrevin-like_transport"/>
</dbReference>
<feature type="signal peptide" evidence="13">
    <location>
        <begin position="1"/>
        <end position="16"/>
    </location>
</feature>
<evidence type="ECO:0000256" key="3">
    <source>
        <dbReference type="ARBA" id="ARBA00007651"/>
    </source>
</evidence>
<name>A0A8I6YNU9_HORVV</name>
<evidence type="ECO:0000256" key="5">
    <source>
        <dbReference type="ARBA" id="ARBA00011489"/>
    </source>
</evidence>
<reference evidence="16" key="1">
    <citation type="journal article" date="2012" name="Nature">
        <title>A physical, genetic and functional sequence assembly of the barley genome.</title>
        <authorList>
            <consortium name="The International Barley Genome Sequencing Consortium"/>
            <person name="Mayer K.F."/>
            <person name="Waugh R."/>
            <person name="Brown J.W."/>
            <person name="Schulman A."/>
            <person name="Langridge P."/>
            <person name="Platzer M."/>
            <person name="Fincher G.B."/>
            <person name="Muehlbauer G.J."/>
            <person name="Sato K."/>
            <person name="Close T.J."/>
            <person name="Wise R.P."/>
            <person name="Stein N."/>
        </authorList>
    </citation>
    <scope>NUCLEOTIDE SEQUENCE [LARGE SCALE GENOMIC DNA]</scope>
    <source>
        <strain evidence="16">cv. Morex</strain>
    </source>
</reference>
<feature type="chain" id="PRO_5035253394" description="CASP-like protein" evidence="13">
    <location>
        <begin position="17"/>
        <end position="322"/>
    </location>
</feature>
<keyword evidence="16" id="KW-1185">Reference proteome</keyword>
<evidence type="ECO:0000256" key="11">
    <source>
        <dbReference type="ARBA" id="ARBA00023136"/>
    </source>
</evidence>
<accession>A0A8I6YNU9</accession>
<dbReference type="InterPro" id="IPR006702">
    <property type="entry name" value="CASP_dom"/>
</dbReference>
<dbReference type="PANTHER" id="PTHR21136">
    <property type="entry name" value="SNARE PROTEINS"/>
    <property type="match status" value="1"/>
</dbReference>
<dbReference type="Gramene" id="HORVU.MOREX.r2.7HG0587130.1">
    <property type="protein sequence ID" value="HORVU.MOREX.r2.7HG0587130.1"/>
    <property type="gene ID" value="HORVU.MOREX.r2.7HG0587130"/>
</dbReference>
<dbReference type="SMART" id="SM01270">
    <property type="entry name" value="Longin"/>
    <property type="match status" value="1"/>
</dbReference>
<keyword evidence="7 12" id="KW-0812">Transmembrane</keyword>
<feature type="transmembrane region" description="Helical" evidence="12">
    <location>
        <begin position="165"/>
        <end position="185"/>
    </location>
</feature>
<keyword evidence="6 12" id="KW-1003">Cell membrane</keyword>
<dbReference type="PROSITE" id="PS50859">
    <property type="entry name" value="LONGIN"/>
    <property type="match status" value="1"/>
</dbReference>
<evidence type="ECO:0000256" key="9">
    <source>
        <dbReference type="ARBA" id="ARBA00023034"/>
    </source>
</evidence>
<evidence type="ECO:0000256" key="6">
    <source>
        <dbReference type="ARBA" id="ARBA00022475"/>
    </source>
</evidence>
<dbReference type="Pfam" id="PF04535">
    <property type="entry name" value="CASP_dom"/>
    <property type="match status" value="1"/>
</dbReference>
<dbReference type="SMR" id="A0A8I6YNU9"/>
<protein>
    <recommendedName>
        <fullName evidence="12">CASP-like protein</fullName>
    </recommendedName>
</protein>
<reference evidence="15" key="2">
    <citation type="submission" date="2020-10" db="EMBL/GenBank/DDBJ databases">
        <authorList>
            <person name="Scholz U."/>
            <person name="Mascher M."/>
            <person name="Fiebig A."/>
        </authorList>
    </citation>
    <scope>NUCLEOTIDE SEQUENCE [LARGE SCALE GENOMIC DNA]</scope>
    <source>
        <strain evidence="15">cv. Morex</strain>
    </source>
</reference>
<feature type="transmembrane region" description="Helical" evidence="12">
    <location>
        <begin position="243"/>
        <end position="270"/>
    </location>
</feature>
<organism evidence="15 16">
    <name type="scientific">Hordeum vulgare subsp. vulgare</name>
    <name type="common">Domesticated barley</name>
    <dbReference type="NCBI Taxonomy" id="112509"/>
    <lineage>
        <taxon>Eukaryota</taxon>
        <taxon>Viridiplantae</taxon>
        <taxon>Streptophyta</taxon>
        <taxon>Embryophyta</taxon>
        <taxon>Tracheophyta</taxon>
        <taxon>Spermatophyta</taxon>
        <taxon>Magnoliopsida</taxon>
        <taxon>Liliopsida</taxon>
        <taxon>Poales</taxon>
        <taxon>Poaceae</taxon>
        <taxon>BOP clade</taxon>
        <taxon>Pooideae</taxon>
        <taxon>Triticodae</taxon>
        <taxon>Triticeae</taxon>
        <taxon>Hordeinae</taxon>
        <taxon>Hordeum</taxon>
    </lineage>
</organism>
<evidence type="ECO:0000313" key="16">
    <source>
        <dbReference type="Proteomes" id="UP000011116"/>
    </source>
</evidence>
<evidence type="ECO:0000256" key="12">
    <source>
        <dbReference type="RuleBase" id="RU361233"/>
    </source>
</evidence>
<dbReference type="PANTHER" id="PTHR21136:SF214">
    <property type="entry name" value="VESICLE-ASSOCIATED MEMBRANE PROTEIN 714"/>
    <property type="match status" value="1"/>
</dbReference>
<evidence type="ECO:0000256" key="10">
    <source>
        <dbReference type="ARBA" id="ARBA00023054"/>
    </source>
</evidence>
<evidence type="ECO:0000256" key="8">
    <source>
        <dbReference type="ARBA" id="ARBA00022989"/>
    </source>
</evidence>
<sequence>MAIVYALVARGTVVLAEFAAVSGNAGAVARRILEKLPSEAEARLCFAQDRYIFHVLRSPADGLTFLCMANDTFGRRVPFIYLEDIQMRFMKNYGRVAHSALAYAMNDEFARVLHQQMEFFSSNPSADTLNRLRGEVSERKSGGGVPFILRSGAEGFRRCMAFVDLLLRVVAFGPTLAAAISTGTSDETLSVFTEFFQFRARFDDFPAFTFFMVANAVAAGYLVLSLPFSIVGIIRPKATGVRLLLLVCDTVMVVLVTAAASAAAAIVYVAHEGSRRANWVPICMQFHGFCQRTSGAVVASFLAVLVFIVLVLLSACAIRRQR</sequence>
<evidence type="ECO:0000256" key="2">
    <source>
        <dbReference type="ARBA" id="ARBA00004651"/>
    </source>
</evidence>
<evidence type="ECO:0000256" key="4">
    <source>
        <dbReference type="ARBA" id="ARBA00008025"/>
    </source>
</evidence>
<dbReference type="SUPFAM" id="SSF64356">
    <property type="entry name" value="SNARE-like"/>
    <property type="match status" value="1"/>
</dbReference>
<proteinExistence type="inferred from homology"/>
<dbReference type="Gramene" id="HORVU.MOREX.r3.7HG0707860.1">
    <property type="protein sequence ID" value="HORVU.MOREX.r3.7HG0707860.1"/>
    <property type="gene ID" value="HORVU.MOREX.r3.7HG0707860"/>
</dbReference>
<dbReference type="Gene3D" id="3.30.450.50">
    <property type="entry name" value="Longin domain"/>
    <property type="match status" value="1"/>
</dbReference>
<feature type="domain" description="Longin" evidence="14">
    <location>
        <begin position="7"/>
        <end position="113"/>
    </location>
</feature>
<comment type="subcellular location">
    <subcellularLocation>
        <location evidence="2 12">Cell membrane</location>
        <topology evidence="2 12">Multi-pass membrane protein</topology>
    </subcellularLocation>
    <subcellularLocation>
        <location evidence="1">Golgi apparatus membrane</location>
        <topology evidence="1">Single-pass type IV membrane protein</topology>
    </subcellularLocation>
</comment>
<dbReference type="CDD" id="cd14824">
    <property type="entry name" value="Longin"/>
    <property type="match status" value="1"/>
</dbReference>
<evidence type="ECO:0000259" key="14">
    <source>
        <dbReference type="PROSITE" id="PS50859"/>
    </source>
</evidence>
<dbReference type="EnsemblPlants" id="HORVU.MOREX.r3.7HG0707860.1">
    <property type="protein sequence ID" value="HORVU.MOREX.r3.7HG0707860.1"/>
    <property type="gene ID" value="HORVU.MOREX.r3.7HG0707860"/>
</dbReference>
<dbReference type="AlphaFoldDB" id="A0A8I6YNU9"/>
<keyword evidence="11 12" id="KW-0472">Membrane</keyword>
<evidence type="ECO:0000313" key="15">
    <source>
        <dbReference type="EnsemblPlants" id="HORVU.MOREX.r3.7HG0707860.1"/>
    </source>
</evidence>
<dbReference type="InterPro" id="IPR010908">
    <property type="entry name" value="Longin_dom"/>
</dbReference>
<comment type="subunit">
    <text evidence="5 12">Homodimer and heterodimers.</text>
</comment>
<feature type="transmembrane region" description="Helical" evidence="12">
    <location>
        <begin position="296"/>
        <end position="318"/>
    </location>
</feature>
<dbReference type="InterPro" id="IPR006459">
    <property type="entry name" value="CASP/CASPL"/>
</dbReference>
<keyword evidence="10" id="KW-0175">Coiled coil</keyword>
<keyword evidence="9" id="KW-0333">Golgi apparatus</keyword>
<dbReference type="NCBIfam" id="TIGR01569">
    <property type="entry name" value="A_tha_TIGR01569"/>
    <property type="match status" value="1"/>
</dbReference>
<evidence type="ECO:0000256" key="7">
    <source>
        <dbReference type="ARBA" id="ARBA00022692"/>
    </source>
</evidence>
<dbReference type="Proteomes" id="UP000011116">
    <property type="component" value="Chromosome 7H"/>
</dbReference>
<evidence type="ECO:0000256" key="13">
    <source>
        <dbReference type="SAM" id="SignalP"/>
    </source>
</evidence>